<dbReference type="PANTHER" id="PTHR24221:SF654">
    <property type="entry name" value="ATP-BINDING CASSETTE SUB-FAMILY B MEMBER 6"/>
    <property type="match status" value="1"/>
</dbReference>
<keyword evidence="5" id="KW-0067">ATP-binding</keyword>
<evidence type="ECO:0000256" key="3">
    <source>
        <dbReference type="ARBA" id="ARBA00022692"/>
    </source>
</evidence>
<dbReference type="Gene3D" id="3.40.50.300">
    <property type="entry name" value="P-loop containing nucleotide triphosphate hydrolases"/>
    <property type="match status" value="1"/>
</dbReference>
<evidence type="ECO:0000256" key="6">
    <source>
        <dbReference type="ARBA" id="ARBA00022989"/>
    </source>
</evidence>
<comment type="subcellular location">
    <subcellularLocation>
        <location evidence="1">Cell membrane</location>
        <topology evidence="1">Multi-pass membrane protein</topology>
    </subcellularLocation>
</comment>
<keyword evidence="2" id="KW-1003">Cell membrane</keyword>
<dbReference type="SUPFAM" id="SSF52540">
    <property type="entry name" value="P-loop containing nucleoside triphosphate hydrolases"/>
    <property type="match status" value="1"/>
</dbReference>
<dbReference type="PROSITE" id="PS50893">
    <property type="entry name" value="ABC_TRANSPORTER_2"/>
    <property type="match status" value="1"/>
</dbReference>
<accession>A0A4Q7ML40</accession>
<dbReference type="SMART" id="SM00382">
    <property type="entry name" value="AAA"/>
    <property type="match status" value="1"/>
</dbReference>
<dbReference type="GO" id="GO:0016887">
    <property type="term" value="F:ATP hydrolysis activity"/>
    <property type="evidence" value="ECO:0007669"/>
    <property type="project" value="InterPro"/>
</dbReference>
<dbReference type="PROSITE" id="PS50929">
    <property type="entry name" value="ABC_TM1F"/>
    <property type="match status" value="1"/>
</dbReference>
<feature type="transmembrane region" description="Helical" evidence="8">
    <location>
        <begin position="159"/>
        <end position="181"/>
    </location>
</feature>
<feature type="transmembrane region" description="Helical" evidence="8">
    <location>
        <begin position="274"/>
        <end position="292"/>
    </location>
</feature>
<evidence type="ECO:0000256" key="1">
    <source>
        <dbReference type="ARBA" id="ARBA00004651"/>
    </source>
</evidence>
<evidence type="ECO:0000256" key="5">
    <source>
        <dbReference type="ARBA" id="ARBA00022840"/>
    </source>
</evidence>
<evidence type="ECO:0000256" key="8">
    <source>
        <dbReference type="SAM" id="Phobius"/>
    </source>
</evidence>
<gene>
    <name evidence="11" type="ORF">EV679_2513</name>
</gene>
<dbReference type="PANTHER" id="PTHR24221">
    <property type="entry name" value="ATP-BINDING CASSETTE SUB-FAMILY B"/>
    <property type="match status" value="1"/>
</dbReference>
<dbReference type="GO" id="GO:0005524">
    <property type="term" value="F:ATP binding"/>
    <property type="evidence" value="ECO:0007669"/>
    <property type="project" value="UniProtKB-KW"/>
</dbReference>
<feature type="domain" description="ABC transmembrane type-1" evidence="10">
    <location>
        <begin position="23"/>
        <end position="303"/>
    </location>
</feature>
<organism evidence="11 12">
    <name type="scientific">Kerstersia gyiorum</name>
    <dbReference type="NCBI Taxonomy" id="206506"/>
    <lineage>
        <taxon>Bacteria</taxon>
        <taxon>Pseudomonadati</taxon>
        <taxon>Pseudomonadota</taxon>
        <taxon>Betaproteobacteria</taxon>
        <taxon>Burkholderiales</taxon>
        <taxon>Alcaligenaceae</taxon>
        <taxon>Kerstersia</taxon>
    </lineage>
</organism>
<protein>
    <submittedName>
        <fullName evidence="11">ABC-type multidrug transport system fused ATPase/permease subunit</fullName>
    </submittedName>
</protein>
<dbReference type="SUPFAM" id="SSF90123">
    <property type="entry name" value="ABC transporter transmembrane region"/>
    <property type="match status" value="1"/>
</dbReference>
<dbReference type="InterPro" id="IPR003593">
    <property type="entry name" value="AAA+_ATPase"/>
</dbReference>
<dbReference type="GO" id="GO:0005886">
    <property type="term" value="C:plasma membrane"/>
    <property type="evidence" value="ECO:0007669"/>
    <property type="project" value="UniProtKB-SubCell"/>
</dbReference>
<dbReference type="Pfam" id="PF00664">
    <property type="entry name" value="ABC_membrane"/>
    <property type="match status" value="1"/>
</dbReference>
<keyword evidence="7 8" id="KW-0472">Membrane</keyword>
<feature type="transmembrane region" description="Helical" evidence="8">
    <location>
        <begin position="242"/>
        <end position="268"/>
    </location>
</feature>
<keyword evidence="3 8" id="KW-0812">Transmembrane</keyword>
<feature type="transmembrane region" description="Helical" evidence="8">
    <location>
        <begin position="30"/>
        <end position="56"/>
    </location>
</feature>
<keyword evidence="6 8" id="KW-1133">Transmembrane helix</keyword>
<dbReference type="InterPro" id="IPR036640">
    <property type="entry name" value="ABC1_TM_sf"/>
</dbReference>
<sequence>MTEHTMTQTVPRNRWLDPVLLPALKPAFPALAAGIGTAAASGLATLGALWCLVCMLREPTLSWAGAACFLWVSGALLASLSAWLSHDAEGRFEARLRRQVAGHLLRLPASTLSRHGGDKLRRLVSDDISALHHMVAHLPSEIATFVIVPIASVLLLSGLAGPLALLALIPGALAAGFYLVVIPKMAARQGAEQADVMGNIMSAADDYARGIRVSRIYGAQAGAAAAYQSATRRFIDGMLERVGRVATAAAIAVALLQAVSTFAIAYAVGHELPAYRLAAALLFSLAIVTPALKLGHGLDYLSAGRAAAQRLAALLQETPLASGTCLAPEPTGQGLPLTVSDLQLQQGERHLVQGLTHIFMPGTLTAITGPSGSGKTTLLRVLAGLETPQGGEIRLGHTRVADLAEDVRSQHLLLIPQGGSVLPAAVQSTLALTAPGASEADYLAALGRAQIDIEPGADASLLSGGEKQRVGLARAFLSSASLILLDEPTSALDSQTAARLMQELLRLARQANKAILMVTHDTELANTADARLDLAAFHQGDAR</sequence>
<evidence type="ECO:0000256" key="7">
    <source>
        <dbReference type="ARBA" id="ARBA00023136"/>
    </source>
</evidence>
<dbReference type="GO" id="GO:0140359">
    <property type="term" value="F:ABC-type transporter activity"/>
    <property type="evidence" value="ECO:0007669"/>
    <property type="project" value="InterPro"/>
</dbReference>
<evidence type="ECO:0000313" key="11">
    <source>
        <dbReference type="EMBL" id="RZS67299.1"/>
    </source>
</evidence>
<dbReference type="Proteomes" id="UP000292039">
    <property type="component" value="Unassembled WGS sequence"/>
</dbReference>
<keyword evidence="4" id="KW-0547">Nucleotide-binding</keyword>
<comment type="caution">
    <text evidence="11">The sequence shown here is derived from an EMBL/GenBank/DDBJ whole genome shotgun (WGS) entry which is preliminary data.</text>
</comment>
<evidence type="ECO:0000259" key="9">
    <source>
        <dbReference type="PROSITE" id="PS50893"/>
    </source>
</evidence>
<dbReference type="InterPro" id="IPR039421">
    <property type="entry name" value="Type_1_exporter"/>
</dbReference>
<dbReference type="AlphaFoldDB" id="A0A4Q7ML40"/>
<dbReference type="EMBL" id="SGWZ01000004">
    <property type="protein sequence ID" value="RZS67299.1"/>
    <property type="molecule type" value="Genomic_DNA"/>
</dbReference>
<evidence type="ECO:0000256" key="2">
    <source>
        <dbReference type="ARBA" id="ARBA00022475"/>
    </source>
</evidence>
<feature type="domain" description="ABC transporter" evidence="9">
    <location>
        <begin position="337"/>
        <end position="542"/>
    </location>
</feature>
<dbReference type="Gene3D" id="1.20.1560.10">
    <property type="entry name" value="ABC transporter type 1, transmembrane domain"/>
    <property type="match status" value="1"/>
</dbReference>
<dbReference type="Pfam" id="PF00005">
    <property type="entry name" value="ABC_tran"/>
    <property type="match status" value="1"/>
</dbReference>
<evidence type="ECO:0000313" key="12">
    <source>
        <dbReference type="Proteomes" id="UP000292039"/>
    </source>
</evidence>
<name>A0A4Q7ML40_9BURK</name>
<dbReference type="InterPro" id="IPR003439">
    <property type="entry name" value="ABC_transporter-like_ATP-bd"/>
</dbReference>
<dbReference type="InterPro" id="IPR011527">
    <property type="entry name" value="ABC1_TM_dom"/>
</dbReference>
<evidence type="ECO:0000259" key="10">
    <source>
        <dbReference type="PROSITE" id="PS50929"/>
    </source>
</evidence>
<reference evidence="11 12" key="1">
    <citation type="submission" date="2019-02" db="EMBL/GenBank/DDBJ databases">
        <title>Genomic Encyclopedia of Type Strains, Phase IV (KMG-IV): sequencing the most valuable type-strain genomes for metagenomic binning, comparative biology and taxonomic classification.</title>
        <authorList>
            <person name="Goeker M."/>
        </authorList>
    </citation>
    <scope>NUCLEOTIDE SEQUENCE [LARGE SCALE GENOMIC DNA]</scope>
    <source>
        <strain evidence="11 12">DSM 16618</strain>
    </source>
</reference>
<proteinExistence type="predicted"/>
<evidence type="ECO:0000256" key="4">
    <source>
        <dbReference type="ARBA" id="ARBA00022741"/>
    </source>
</evidence>
<feature type="transmembrane region" description="Helical" evidence="8">
    <location>
        <begin position="63"/>
        <end position="84"/>
    </location>
</feature>
<dbReference type="PROSITE" id="PS00211">
    <property type="entry name" value="ABC_TRANSPORTER_1"/>
    <property type="match status" value="1"/>
</dbReference>
<dbReference type="InterPro" id="IPR017871">
    <property type="entry name" value="ABC_transporter-like_CS"/>
</dbReference>
<dbReference type="InterPro" id="IPR027417">
    <property type="entry name" value="P-loop_NTPase"/>
</dbReference>